<evidence type="ECO:0000313" key="3">
    <source>
        <dbReference type="Proteomes" id="UP000467105"/>
    </source>
</evidence>
<proteinExistence type="predicted"/>
<sequence length="83" mass="8433">MAADGQDGPDRQPGGHGGDSCGDAGPGLENLDGSAVADGEFARLCLALPQDVMWPKGIPGEPDTLSGAVMLNTSYAFVVRNSM</sequence>
<keyword evidence="3" id="KW-1185">Reference proteome</keyword>
<feature type="region of interest" description="Disordered" evidence="1">
    <location>
        <begin position="1"/>
        <end position="33"/>
    </location>
</feature>
<dbReference type="Proteomes" id="UP000467105">
    <property type="component" value="Chromosome"/>
</dbReference>
<reference evidence="2 3" key="1">
    <citation type="journal article" date="2019" name="Emerg. Microbes Infect.">
        <title>Comprehensive subspecies identification of 175 nontuberculous mycobacteria species based on 7547 genomic profiles.</title>
        <authorList>
            <person name="Matsumoto Y."/>
            <person name="Kinjo T."/>
            <person name="Motooka D."/>
            <person name="Nabeya D."/>
            <person name="Jung N."/>
            <person name="Uechi K."/>
            <person name="Horii T."/>
            <person name="Iida T."/>
            <person name="Fujita J."/>
            <person name="Nakamura S."/>
        </authorList>
    </citation>
    <scope>NUCLEOTIDE SEQUENCE [LARGE SCALE GENOMIC DNA]</scope>
    <source>
        <strain evidence="2 3">JCM 14742</strain>
    </source>
</reference>
<organism evidence="2 3">
    <name type="scientific">Mycobacterium parmense</name>
    <dbReference type="NCBI Taxonomy" id="185642"/>
    <lineage>
        <taxon>Bacteria</taxon>
        <taxon>Bacillati</taxon>
        <taxon>Actinomycetota</taxon>
        <taxon>Actinomycetes</taxon>
        <taxon>Mycobacteriales</taxon>
        <taxon>Mycobacteriaceae</taxon>
        <taxon>Mycobacterium</taxon>
        <taxon>Mycobacterium simiae complex</taxon>
    </lineage>
</organism>
<protein>
    <submittedName>
        <fullName evidence="2">Uncharacterized protein</fullName>
    </submittedName>
</protein>
<dbReference type="AlphaFoldDB" id="A0A7I7YLM2"/>
<accession>A0A7I7YLM2</accession>
<evidence type="ECO:0000313" key="2">
    <source>
        <dbReference type="EMBL" id="BBZ42735.1"/>
    </source>
</evidence>
<gene>
    <name evidence="2" type="ORF">MPRM_00160</name>
</gene>
<dbReference type="EMBL" id="AP022614">
    <property type="protein sequence ID" value="BBZ42735.1"/>
    <property type="molecule type" value="Genomic_DNA"/>
</dbReference>
<evidence type="ECO:0000256" key="1">
    <source>
        <dbReference type="SAM" id="MobiDB-lite"/>
    </source>
</evidence>
<name>A0A7I7YLM2_9MYCO</name>